<feature type="domain" description="DUF4382" evidence="2">
    <location>
        <begin position="41"/>
        <end position="220"/>
    </location>
</feature>
<accession>L9W0D5</accession>
<feature type="compositionally biased region" description="Acidic residues" evidence="1">
    <location>
        <begin position="27"/>
        <end position="39"/>
    </location>
</feature>
<dbReference type="EMBL" id="AOHW01000022">
    <property type="protein sequence ID" value="ELY42766.1"/>
    <property type="molecule type" value="Genomic_DNA"/>
</dbReference>
<keyword evidence="4" id="KW-1185">Reference proteome</keyword>
<dbReference type="InterPro" id="IPR025491">
    <property type="entry name" value="DUF4382"/>
</dbReference>
<dbReference type="Pfam" id="PF14321">
    <property type="entry name" value="DUF4382"/>
    <property type="match status" value="1"/>
</dbReference>
<dbReference type="Proteomes" id="UP000011599">
    <property type="component" value="Unassembled WGS sequence"/>
</dbReference>
<evidence type="ECO:0000313" key="3">
    <source>
        <dbReference type="EMBL" id="ELY42766.1"/>
    </source>
</evidence>
<name>L9W0D5_9EURY</name>
<feature type="region of interest" description="Disordered" evidence="1">
    <location>
        <begin position="21"/>
        <end position="54"/>
    </location>
</feature>
<dbReference type="OrthoDB" id="187789at2157"/>
<organism evidence="3 4">
    <name type="scientific">Natronorubrum tibetense GA33</name>
    <dbReference type="NCBI Taxonomy" id="1114856"/>
    <lineage>
        <taxon>Archaea</taxon>
        <taxon>Methanobacteriati</taxon>
        <taxon>Methanobacteriota</taxon>
        <taxon>Stenosarchaea group</taxon>
        <taxon>Halobacteria</taxon>
        <taxon>Halobacteriales</taxon>
        <taxon>Natrialbaceae</taxon>
        <taxon>Natronorubrum</taxon>
    </lineage>
</organism>
<reference evidence="3 4" key="1">
    <citation type="journal article" date="2014" name="PLoS Genet.">
        <title>Phylogenetically driven sequencing of extremely halophilic archaea reveals strategies for static and dynamic osmo-response.</title>
        <authorList>
            <person name="Becker E.A."/>
            <person name="Seitzer P.M."/>
            <person name="Tritt A."/>
            <person name="Larsen D."/>
            <person name="Krusor M."/>
            <person name="Yao A.I."/>
            <person name="Wu D."/>
            <person name="Madern D."/>
            <person name="Eisen J.A."/>
            <person name="Darling A.E."/>
            <person name="Facciotti M.T."/>
        </authorList>
    </citation>
    <scope>NUCLEOTIDE SEQUENCE [LARGE SCALE GENOMIC DNA]</scope>
    <source>
        <strain evidence="3 4">GA33</strain>
    </source>
</reference>
<sequence length="264" mass="28733">MDRRTYLGSVGAVVAATTVAGCTGGESDTDDGGDDDETEYGVLSTSITDQPNDIDHFESLDVTIQGVWIKPADAEDDEAEDDDTVETEDEETENGDTEDDEEDEETQDDEEDTNADQSSGRYYIEFEDPQTADLVELQGDNTQLIDEAEVEVGDYQFLQLDVSEADGTLKDSDEEPVVETPGNAPLQFQEAFEIRAEETTRFIADFAPFRTGQGKYIIRPVASGTRVLYGDEEYTADEDENGEGGDSDGTDSEDESDDAAGNGN</sequence>
<dbReference type="RefSeq" id="WP_006088904.1">
    <property type="nucleotide sequence ID" value="NZ_AOHW01000022.1"/>
</dbReference>
<dbReference type="PATRIC" id="fig|1114856.3.peg.1143"/>
<feature type="region of interest" description="Disordered" evidence="1">
    <location>
        <begin position="68"/>
        <end position="121"/>
    </location>
</feature>
<feature type="region of interest" description="Disordered" evidence="1">
    <location>
        <begin position="227"/>
        <end position="264"/>
    </location>
</feature>
<gene>
    <name evidence="3" type="ORF">C496_05507</name>
</gene>
<dbReference type="PROSITE" id="PS51257">
    <property type="entry name" value="PROKAR_LIPOPROTEIN"/>
    <property type="match status" value="1"/>
</dbReference>
<proteinExistence type="predicted"/>
<evidence type="ECO:0000259" key="2">
    <source>
        <dbReference type="Pfam" id="PF14321"/>
    </source>
</evidence>
<comment type="caution">
    <text evidence="3">The sequence shown here is derived from an EMBL/GenBank/DDBJ whole genome shotgun (WGS) entry which is preliminary data.</text>
</comment>
<feature type="compositionally biased region" description="Acidic residues" evidence="1">
    <location>
        <begin position="230"/>
        <end position="258"/>
    </location>
</feature>
<dbReference type="eggNOG" id="arCOG06011">
    <property type="taxonomic scope" value="Archaea"/>
</dbReference>
<dbReference type="AlphaFoldDB" id="L9W0D5"/>
<evidence type="ECO:0000313" key="4">
    <source>
        <dbReference type="Proteomes" id="UP000011599"/>
    </source>
</evidence>
<protein>
    <recommendedName>
        <fullName evidence="2">DUF4382 domain-containing protein</fullName>
    </recommendedName>
</protein>
<feature type="compositionally biased region" description="Acidic residues" evidence="1">
    <location>
        <begin position="74"/>
        <end position="114"/>
    </location>
</feature>
<evidence type="ECO:0000256" key="1">
    <source>
        <dbReference type="SAM" id="MobiDB-lite"/>
    </source>
</evidence>